<accession>A0ABM9G9P0</accession>
<evidence type="ECO:0000313" key="1">
    <source>
        <dbReference type="EMBL" id="CAH8248493.1"/>
    </source>
</evidence>
<keyword evidence="2" id="KW-1185">Reference proteome</keyword>
<gene>
    <name evidence="1" type="ORF">WJ0W_007161</name>
</gene>
<protein>
    <submittedName>
        <fullName evidence="1">Uncharacterized protein</fullName>
    </submittedName>
</protein>
<dbReference type="EMBL" id="CALYLO010000011">
    <property type="protein sequence ID" value="CAH8248493.1"/>
    <property type="molecule type" value="Genomic_DNA"/>
</dbReference>
<name>A0ABM9G9P0_9BACL</name>
<dbReference type="RefSeq" id="WP_213430548.1">
    <property type="nucleotide sequence ID" value="NZ_AP031290.1"/>
</dbReference>
<comment type="caution">
    <text evidence="1">The sequence shown here is derived from an EMBL/GenBank/DDBJ whole genome shotgun (WGS) entry which is preliminary data.</text>
</comment>
<reference evidence="1" key="1">
    <citation type="submission" date="2022-06" db="EMBL/GenBank/DDBJ databases">
        <authorList>
            <person name="Dietemann V."/>
            <person name="Ory F."/>
            <person name="Dainat B."/>
            <person name="Oberhansli S."/>
        </authorList>
    </citation>
    <scope>NUCLEOTIDE SEQUENCE</scope>
    <source>
        <strain evidence="1">Ena-SAMPLE-TAB-26-04-2022-14:26:32:270-5432</strain>
    </source>
</reference>
<proteinExistence type="predicted"/>
<sequence>MAERIRTSQRISAAHMVISKVASVKNMLLSMYRDGVLDRDVYQETMKNMQQTDQMLRSYAEEEEKHYVRLGGSFDKSRKGIVIDARL</sequence>
<evidence type="ECO:0000313" key="2">
    <source>
        <dbReference type="Proteomes" id="UP001154322"/>
    </source>
</evidence>
<dbReference type="Proteomes" id="UP001154322">
    <property type="component" value="Unassembled WGS sequence"/>
</dbReference>
<organism evidence="1 2">
    <name type="scientific">Paenibacillus melissococcoides</name>
    <dbReference type="NCBI Taxonomy" id="2912268"/>
    <lineage>
        <taxon>Bacteria</taxon>
        <taxon>Bacillati</taxon>
        <taxon>Bacillota</taxon>
        <taxon>Bacilli</taxon>
        <taxon>Bacillales</taxon>
        <taxon>Paenibacillaceae</taxon>
        <taxon>Paenibacillus</taxon>
    </lineage>
</organism>